<protein>
    <submittedName>
        <fullName evidence="3">Lateral organ boundaries domain protein</fullName>
    </submittedName>
</protein>
<name>A0A172J1V8_BOENI</name>
<dbReference type="AlphaFoldDB" id="A0A172J1V8"/>
<reference evidence="3" key="1">
    <citation type="submission" date="2015-04" db="EMBL/GenBank/DDBJ databases">
        <title>Identification and expression of Aux/IAA, ARF and LBD family transcription factors in ramie.</title>
        <authorList>
            <person name="Huang X."/>
        </authorList>
    </citation>
    <scope>NUCLEOTIDE SEQUENCE</scope>
</reference>
<comment type="similarity">
    <text evidence="1">Belongs to the LOB domain-containing protein family.</text>
</comment>
<feature type="domain" description="LOB" evidence="2">
    <location>
        <begin position="14"/>
        <end position="115"/>
    </location>
</feature>
<sequence length="178" mass="20309">MEAQVSLRRTRINQPCAACKMLRRRCDDNCVLSPYFPIEEIEKFAGVHKIFGASNVIKMIQMVEEAKREDTVKAIVYEATARLRDPVYGSTGTIFHLQKMVGELQSQLETTRAKLCELQAHRDQLEGILMNIQYGDAVPTVAHYGSDEVFDGYNFSVSQDCDTMSFNNNVYEHINFPF</sequence>
<proteinExistence type="evidence at transcript level"/>
<accession>A0A172J1V8</accession>
<gene>
    <name evidence="3" type="primary">LBD1</name>
</gene>
<dbReference type="InterPro" id="IPR004883">
    <property type="entry name" value="LOB"/>
</dbReference>
<dbReference type="PANTHER" id="PTHR31301">
    <property type="entry name" value="LOB DOMAIN-CONTAINING PROTEIN 4-RELATED"/>
    <property type="match status" value="1"/>
</dbReference>
<evidence type="ECO:0000256" key="1">
    <source>
        <dbReference type="ARBA" id="ARBA00005474"/>
    </source>
</evidence>
<evidence type="ECO:0000259" key="2">
    <source>
        <dbReference type="PROSITE" id="PS50891"/>
    </source>
</evidence>
<evidence type="ECO:0000313" key="3">
    <source>
        <dbReference type="EMBL" id="AMQ09510.1"/>
    </source>
</evidence>
<dbReference type="PANTHER" id="PTHR31301:SF77">
    <property type="entry name" value="LOB DOMAIN-CONTAINING PROTEIN 1-LIKE"/>
    <property type="match status" value="1"/>
</dbReference>
<dbReference type="EMBL" id="KR076527">
    <property type="protein sequence ID" value="AMQ09510.1"/>
    <property type="molecule type" value="mRNA"/>
</dbReference>
<organism evidence="3">
    <name type="scientific">Boehmeria nivea</name>
    <name type="common">Chinese grass</name>
    <name type="synonym">Urtica nivea</name>
    <dbReference type="NCBI Taxonomy" id="83906"/>
    <lineage>
        <taxon>Eukaryota</taxon>
        <taxon>Viridiplantae</taxon>
        <taxon>Streptophyta</taxon>
        <taxon>Embryophyta</taxon>
        <taxon>Tracheophyta</taxon>
        <taxon>Spermatophyta</taxon>
        <taxon>Magnoliopsida</taxon>
        <taxon>eudicotyledons</taxon>
        <taxon>Gunneridae</taxon>
        <taxon>Pentapetalae</taxon>
        <taxon>rosids</taxon>
        <taxon>fabids</taxon>
        <taxon>Rosales</taxon>
        <taxon>Urticaceae</taxon>
        <taxon>Boehmeria</taxon>
    </lineage>
</organism>
<dbReference type="PROSITE" id="PS50891">
    <property type="entry name" value="LOB"/>
    <property type="match status" value="1"/>
</dbReference>
<dbReference type="Pfam" id="PF03195">
    <property type="entry name" value="LOB"/>
    <property type="match status" value="1"/>
</dbReference>